<dbReference type="Gene3D" id="3.40.50.300">
    <property type="entry name" value="P-loop containing nucleotide triphosphate hydrolases"/>
    <property type="match status" value="1"/>
</dbReference>
<organism evidence="5 6">
    <name type="scientific">Holdemanella biformis</name>
    <dbReference type="NCBI Taxonomy" id="1735"/>
    <lineage>
        <taxon>Bacteria</taxon>
        <taxon>Bacillati</taxon>
        <taxon>Bacillota</taxon>
        <taxon>Erysipelotrichia</taxon>
        <taxon>Erysipelotrichales</taxon>
        <taxon>Erysipelotrichaceae</taxon>
        <taxon>Holdemanella</taxon>
    </lineage>
</organism>
<dbReference type="GO" id="GO:0006310">
    <property type="term" value="P:DNA recombination"/>
    <property type="evidence" value="ECO:0007669"/>
    <property type="project" value="TreeGrafter"/>
</dbReference>
<keyword evidence="3" id="KW-0238">DNA-binding</keyword>
<protein>
    <recommendedName>
        <fullName evidence="4">Helicase ATP-binding domain-containing protein</fullName>
    </recommendedName>
</protein>
<comment type="caution">
    <text evidence="5">The sequence shown here is derived from an EMBL/GenBank/DDBJ whole genome shotgun (WGS) entry which is preliminary data.</text>
</comment>
<feature type="domain" description="Helicase ATP-binding" evidence="4">
    <location>
        <begin position="1"/>
        <end position="61"/>
    </location>
</feature>
<dbReference type="GO" id="GO:0006302">
    <property type="term" value="P:double-strand break repair"/>
    <property type="evidence" value="ECO:0007669"/>
    <property type="project" value="TreeGrafter"/>
</dbReference>
<reference evidence="5 6" key="1">
    <citation type="submission" date="2018-08" db="EMBL/GenBank/DDBJ databases">
        <title>A genome reference for cultivated species of the human gut microbiota.</title>
        <authorList>
            <person name="Zou Y."/>
            <person name="Xue W."/>
            <person name="Luo G."/>
        </authorList>
    </citation>
    <scope>NUCLEOTIDE SEQUENCE [LARGE SCALE GENOMIC DNA]</scope>
    <source>
        <strain evidence="5 6">AF22-10AC</strain>
    </source>
</reference>
<dbReference type="PANTHER" id="PTHR30580">
    <property type="entry name" value="PRIMOSOMAL PROTEIN N"/>
    <property type="match status" value="1"/>
</dbReference>
<evidence type="ECO:0000256" key="1">
    <source>
        <dbReference type="ARBA" id="ARBA00022741"/>
    </source>
</evidence>
<evidence type="ECO:0000256" key="2">
    <source>
        <dbReference type="ARBA" id="ARBA00022840"/>
    </source>
</evidence>
<dbReference type="RefSeq" id="WP_147334703.1">
    <property type="nucleotide sequence ID" value="NZ_QRVM01000044.1"/>
</dbReference>
<dbReference type="SUPFAM" id="SSF52540">
    <property type="entry name" value="P-loop containing nucleoside triphosphate hydrolases"/>
    <property type="match status" value="1"/>
</dbReference>
<dbReference type="PANTHER" id="PTHR30580:SF0">
    <property type="entry name" value="PRIMOSOMAL PROTEIN N"/>
    <property type="match status" value="1"/>
</dbReference>
<dbReference type="EMBL" id="QRVM01000044">
    <property type="protein sequence ID" value="RGS45122.1"/>
    <property type="molecule type" value="Genomic_DNA"/>
</dbReference>
<evidence type="ECO:0000256" key="3">
    <source>
        <dbReference type="ARBA" id="ARBA00023125"/>
    </source>
</evidence>
<name>A0A412IYH2_9FIRM</name>
<keyword evidence="1" id="KW-0547">Nucleotide-binding</keyword>
<sequence length="61" mass="6908">MVGTRSACFMPFSSLGLILMDEEHDSSYKQDNTPRYHTRDIVLFRAAYHKCKVILASATPS</sequence>
<evidence type="ECO:0000313" key="5">
    <source>
        <dbReference type="EMBL" id="RGS45122.1"/>
    </source>
</evidence>
<keyword evidence="2" id="KW-0067">ATP-binding</keyword>
<dbReference type="Proteomes" id="UP000285274">
    <property type="component" value="Unassembled WGS sequence"/>
</dbReference>
<evidence type="ECO:0000259" key="4">
    <source>
        <dbReference type="PROSITE" id="PS51192"/>
    </source>
</evidence>
<evidence type="ECO:0000313" key="6">
    <source>
        <dbReference type="Proteomes" id="UP000285274"/>
    </source>
</evidence>
<accession>A0A412IYH2</accession>
<dbReference type="GO" id="GO:0005524">
    <property type="term" value="F:ATP binding"/>
    <property type="evidence" value="ECO:0007669"/>
    <property type="project" value="UniProtKB-KW"/>
</dbReference>
<dbReference type="InterPro" id="IPR014001">
    <property type="entry name" value="Helicase_ATP-bd"/>
</dbReference>
<dbReference type="PROSITE" id="PS51192">
    <property type="entry name" value="HELICASE_ATP_BIND_1"/>
    <property type="match status" value="1"/>
</dbReference>
<dbReference type="AlphaFoldDB" id="A0A412IYH2"/>
<dbReference type="InterPro" id="IPR027417">
    <property type="entry name" value="P-loop_NTPase"/>
</dbReference>
<dbReference type="GO" id="GO:0006270">
    <property type="term" value="P:DNA replication initiation"/>
    <property type="evidence" value="ECO:0007669"/>
    <property type="project" value="TreeGrafter"/>
</dbReference>
<dbReference type="GO" id="GO:0043138">
    <property type="term" value="F:3'-5' DNA helicase activity"/>
    <property type="evidence" value="ECO:0007669"/>
    <property type="project" value="TreeGrafter"/>
</dbReference>
<proteinExistence type="predicted"/>
<gene>
    <name evidence="5" type="ORF">DWX92_08890</name>
</gene>
<dbReference type="GO" id="GO:0003677">
    <property type="term" value="F:DNA binding"/>
    <property type="evidence" value="ECO:0007669"/>
    <property type="project" value="UniProtKB-KW"/>
</dbReference>